<feature type="region of interest" description="Disordered" evidence="1">
    <location>
        <begin position="36"/>
        <end position="59"/>
    </location>
</feature>
<organism evidence="2 3">
    <name type="scientific">Chitinophaga niastensis</name>
    <dbReference type="NCBI Taxonomy" id="536980"/>
    <lineage>
        <taxon>Bacteria</taxon>
        <taxon>Pseudomonadati</taxon>
        <taxon>Bacteroidota</taxon>
        <taxon>Chitinophagia</taxon>
        <taxon>Chitinophagales</taxon>
        <taxon>Chitinophagaceae</taxon>
        <taxon>Chitinophaga</taxon>
    </lineage>
</organism>
<evidence type="ECO:0000313" key="2">
    <source>
        <dbReference type="EMBL" id="PSL46847.1"/>
    </source>
</evidence>
<comment type="caution">
    <text evidence="2">The sequence shown here is derived from an EMBL/GenBank/DDBJ whole genome shotgun (WGS) entry which is preliminary data.</text>
</comment>
<reference evidence="2 3" key="1">
    <citation type="submission" date="2018-03" db="EMBL/GenBank/DDBJ databases">
        <title>Genomic Encyclopedia of Archaeal and Bacterial Type Strains, Phase II (KMG-II): from individual species to whole genera.</title>
        <authorList>
            <person name="Goeker M."/>
        </authorList>
    </citation>
    <scope>NUCLEOTIDE SEQUENCE [LARGE SCALE GENOMIC DNA]</scope>
    <source>
        <strain evidence="2 3">DSM 24859</strain>
    </source>
</reference>
<evidence type="ECO:0000313" key="3">
    <source>
        <dbReference type="Proteomes" id="UP000240971"/>
    </source>
</evidence>
<protein>
    <submittedName>
        <fullName evidence="2">Uncharacterized protein</fullName>
    </submittedName>
</protein>
<dbReference type="EMBL" id="PYAW01000003">
    <property type="protein sequence ID" value="PSL46847.1"/>
    <property type="molecule type" value="Genomic_DNA"/>
</dbReference>
<dbReference type="AlphaFoldDB" id="A0A2P8HKV3"/>
<dbReference type="Proteomes" id="UP000240971">
    <property type="component" value="Unassembled WGS sequence"/>
</dbReference>
<keyword evidence="3" id="KW-1185">Reference proteome</keyword>
<sequence length="289" mass="32651">MYITENQYFYPMHLKEKICYLALAVLLLSCDQKSKHNKYDNEEGTDTTETTTKKTTAKKPAVTAPVVGERVSGAAIVRTGPDGDPIVSLLDYIPVRCAPVKKDWYPVNVDFDITPEEFSKPIFRKGRKIKVNGVAAGVLQRDIKLPVSTNGQKMWATINGYTEKKNIRGGTVVETALVSYLKQHKGRSIDDMQPFIHNFKLEEETTLKPYVLYFNYESGIDDPSPLYRLALVCQGKQLIAVLHARPMEVDGSTSRRLQRNFTVNFLNGIDKSLKEDFATKFNKFITSVD</sequence>
<gene>
    <name evidence="2" type="ORF">CLV51_103832</name>
</gene>
<name>A0A2P8HKV3_CHINA</name>
<feature type="compositionally biased region" description="Low complexity" evidence="1">
    <location>
        <begin position="47"/>
        <end position="59"/>
    </location>
</feature>
<accession>A0A2P8HKV3</accession>
<proteinExistence type="predicted"/>
<evidence type="ECO:0000256" key="1">
    <source>
        <dbReference type="SAM" id="MobiDB-lite"/>
    </source>
</evidence>